<dbReference type="OrthoDB" id="9800276at2"/>
<keyword evidence="3" id="KW-0808">Transferase</keyword>
<evidence type="ECO:0000259" key="2">
    <source>
        <dbReference type="Pfam" id="PF00535"/>
    </source>
</evidence>
<protein>
    <submittedName>
        <fullName evidence="3">Glycosyltransferase</fullName>
    </submittedName>
</protein>
<reference evidence="3 4" key="1">
    <citation type="submission" date="2018-11" db="EMBL/GenBank/DDBJ databases">
        <title>Parancylomarina longa gen. nov., sp. nov., isolated from sediments of southern Okinawa.</title>
        <authorList>
            <person name="Fu T."/>
        </authorList>
    </citation>
    <scope>NUCLEOTIDE SEQUENCE [LARGE SCALE GENOMIC DNA]</scope>
    <source>
        <strain evidence="3 4">T3-2 S1-C</strain>
    </source>
</reference>
<feature type="transmembrane region" description="Helical" evidence="1">
    <location>
        <begin position="6"/>
        <end position="30"/>
    </location>
</feature>
<dbReference type="EMBL" id="RJJX01000008">
    <property type="protein sequence ID" value="RUT78468.1"/>
    <property type="molecule type" value="Genomic_DNA"/>
</dbReference>
<dbReference type="PANTHER" id="PTHR43685">
    <property type="entry name" value="GLYCOSYLTRANSFERASE"/>
    <property type="match status" value="1"/>
</dbReference>
<dbReference type="SUPFAM" id="SSF53448">
    <property type="entry name" value="Nucleotide-diphospho-sugar transferases"/>
    <property type="match status" value="1"/>
</dbReference>
<feature type="domain" description="Glycosyltransferase 2-like" evidence="2">
    <location>
        <begin position="48"/>
        <end position="181"/>
    </location>
</feature>
<dbReference type="InterPro" id="IPR029044">
    <property type="entry name" value="Nucleotide-diphossugar_trans"/>
</dbReference>
<comment type="caution">
    <text evidence="3">The sequence shown here is derived from an EMBL/GenBank/DDBJ whole genome shotgun (WGS) entry which is preliminary data.</text>
</comment>
<dbReference type="RefSeq" id="WP_127343425.1">
    <property type="nucleotide sequence ID" value="NZ_RJJX01000008.1"/>
</dbReference>
<keyword evidence="1" id="KW-1133">Transmembrane helix</keyword>
<dbReference type="AlphaFoldDB" id="A0A434AVH3"/>
<feature type="transmembrane region" description="Helical" evidence="1">
    <location>
        <begin position="308"/>
        <end position="327"/>
    </location>
</feature>
<name>A0A434AVH3_9BACT</name>
<dbReference type="GO" id="GO:0016740">
    <property type="term" value="F:transferase activity"/>
    <property type="evidence" value="ECO:0007669"/>
    <property type="project" value="UniProtKB-KW"/>
</dbReference>
<dbReference type="Pfam" id="PF00535">
    <property type="entry name" value="Glycos_transf_2"/>
    <property type="match status" value="1"/>
</dbReference>
<sequence>MSFTLIQIVFLIALCTSFAIQLLFQIFHLLRFKKIIRKEGTATFEPVSIIICSKNNALELKDNLTSFLNQSYPDFEVIVVDNGCTDNTEEVVKLLQAQYSNLRLTKIPIDEKFRHNKKLAQTIGIKAARNNKLLFSNPNCKPTNDLWLKNMMKSWTKGVLLTYSNFENKKGFWFNMIKYHLLEQQLLFASFASIKKAFAGDGNNMGYLKSDFFINKGFAKHSYFEAGYDHLMIYQLAKRSGISISLSPSTKMISHSKSPYKVWCKKNANYYKSLSSVSKKIKYLIYAENTNKIILLSLLVYMCMSTQFYIFIGLIILITLAIHIYKYKIVTRHLREENLFLSSYVYGVFMPFIRLYLFFKNLIFSI</sequence>
<keyword evidence="1" id="KW-0472">Membrane</keyword>
<evidence type="ECO:0000313" key="4">
    <source>
        <dbReference type="Proteomes" id="UP000282985"/>
    </source>
</evidence>
<dbReference type="InterPro" id="IPR001173">
    <property type="entry name" value="Glyco_trans_2-like"/>
</dbReference>
<evidence type="ECO:0000256" key="1">
    <source>
        <dbReference type="SAM" id="Phobius"/>
    </source>
</evidence>
<feature type="transmembrane region" description="Helical" evidence="1">
    <location>
        <begin position="339"/>
        <end position="359"/>
    </location>
</feature>
<keyword evidence="1" id="KW-0812">Transmembrane</keyword>
<evidence type="ECO:0000313" key="3">
    <source>
        <dbReference type="EMBL" id="RUT78468.1"/>
    </source>
</evidence>
<dbReference type="Proteomes" id="UP000282985">
    <property type="component" value="Unassembled WGS sequence"/>
</dbReference>
<keyword evidence="4" id="KW-1185">Reference proteome</keyword>
<dbReference type="InterPro" id="IPR050834">
    <property type="entry name" value="Glycosyltransf_2"/>
</dbReference>
<gene>
    <name evidence="3" type="ORF">DLK05_07775</name>
</gene>
<organism evidence="3 4">
    <name type="scientific">Ancylomarina longa</name>
    <dbReference type="NCBI Taxonomy" id="2487017"/>
    <lineage>
        <taxon>Bacteria</taxon>
        <taxon>Pseudomonadati</taxon>
        <taxon>Bacteroidota</taxon>
        <taxon>Bacteroidia</taxon>
        <taxon>Marinilabiliales</taxon>
        <taxon>Marinifilaceae</taxon>
        <taxon>Ancylomarina</taxon>
    </lineage>
</organism>
<accession>A0A434AVH3</accession>
<dbReference type="Gene3D" id="3.90.550.10">
    <property type="entry name" value="Spore Coat Polysaccharide Biosynthesis Protein SpsA, Chain A"/>
    <property type="match status" value="1"/>
</dbReference>
<dbReference type="PANTHER" id="PTHR43685:SF2">
    <property type="entry name" value="GLYCOSYLTRANSFERASE 2-LIKE DOMAIN-CONTAINING PROTEIN"/>
    <property type="match status" value="1"/>
</dbReference>
<proteinExistence type="predicted"/>